<dbReference type="GO" id="GO:0005052">
    <property type="term" value="F:peroxisome matrix targeting signal-1 binding"/>
    <property type="evidence" value="ECO:0007669"/>
    <property type="project" value="TreeGrafter"/>
</dbReference>
<dbReference type="InterPro" id="IPR019734">
    <property type="entry name" value="TPR_rpt"/>
</dbReference>
<keyword evidence="11" id="KW-0653">Protein transport</keyword>
<dbReference type="Gene3D" id="1.25.40.10">
    <property type="entry name" value="Tetratricopeptide repeat domain"/>
    <property type="match status" value="1"/>
</dbReference>
<evidence type="ECO:0000256" key="15">
    <source>
        <dbReference type="PROSITE-ProRule" id="PRU00339"/>
    </source>
</evidence>
<keyword evidence="9 15" id="KW-0802">TPR repeat</keyword>
<evidence type="ECO:0000256" key="17">
    <source>
        <dbReference type="SAM" id="MobiDB-lite"/>
    </source>
</evidence>
<reference evidence="18 19" key="1">
    <citation type="submission" date="2024-02" db="EMBL/GenBank/DDBJ databases">
        <title>De novo assembly and annotation of 12 fungi associated with fruit tree decline syndrome in Ontario, Canada.</title>
        <authorList>
            <person name="Sulman M."/>
            <person name="Ellouze W."/>
            <person name="Ilyukhin E."/>
        </authorList>
    </citation>
    <scope>NUCLEOTIDE SEQUENCE [LARGE SCALE GENOMIC DNA]</scope>
    <source>
        <strain evidence="18 19">M11/M66-122</strain>
    </source>
</reference>
<dbReference type="EMBL" id="JAKJXP020000038">
    <property type="protein sequence ID" value="KAK7752433.1"/>
    <property type="molecule type" value="Genomic_DNA"/>
</dbReference>
<keyword evidence="13" id="KW-0576">Peroxisome</keyword>
<protein>
    <recommendedName>
        <fullName evidence="4">Peroxisomal targeting signal receptor</fullName>
    </recommendedName>
    <alternativeName>
        <fullName evidence="14">Peroxin-5</fullName>
    </alternativeName>
</protein>
<dbReference type="InterPro" id="IPR024111">
    <property type="entry name" value="PEX5/PEX5L"/>
</dbReference>
<evidence type="ECO:0000256" key="8">
    <source>
        <dbReference type="ARBA" id="ARBA00022737"/>
    </source>
</evidence>
<feature type="repeat" description="TPR" evidence="15">
    <location>
        <begin position="357"/>
        <end position="390"/>
    </location>
</feature>
<evidence type="ECO:0000256" key="1">
    <source>
        <dbReference type="ARBA" id="ARBA00004275"/>
    </source>
</evidence>
<proteinExistence type="inferred from homology"/>
<evidence type="ECO:0000256" key="14">
    <source>
        <dbReference type="ARBA" id="ARBA00032505"/>
    </source>
</evidence>
<feature type="coiled-coil region" evidence="16">
    <location>
        <begin position="224"/>
        <end position="251"/>
    </location>
</feature>
<dbReference type="GO" id="GO:0016560">
    <property type="term" value="P:protein import into peroxisome matrix, docking"/>
    <property type="evidence" value="ECO:0007669"/>
    <property type="project" value="TreeGrafter"/>
</dbReference>
<keyword evidence="16" id="KW-0175">Coiled coil</keyword>
<dbReference type="InterPro" id="IPR011990">
    <property type="entry name" value="TPR-like_helical_dom_sf"/>
</dbReference>
<keyword evidence="12" id="KW-0882">Thioester bond</keyword>
<dbReference type="PROSITE" id="PS50005">
    <property type="entry name" value="TPR"/>
    <property type="match status" value="2"/>
</dbReference>
<feature type="compositionally biased region" description="Polar residues" evidence="17">
    <location>
        <begin position="11"/>
        <end position="21"/>
    </location>
</feature>
<evidence type="ECO:0000256" key="11">
    <source>
        <dbReference type="ARBA" id="ARBA00022927"/>
    </source>
</evidence>
<evidence type="ECO:0000256" key="13">
    <source>
        <dbReference type="ARBA" id="ARBA00023140"/>
    </source>
</evidence>
<evidence type="ECO:0000256" key="9">
    <source>
        <dbReference type="ARBA" id="ARBA00022803"/>
    </source>
</evidence>
<keyword evidence="10" id="KW-0832">Ubl conjugation</keyword>
<feature type="region of interest" description="Disordered" evidence="17">
    <location>
        <begin position="100"/>
        <end position="122"/>
    </location>
</feature>
<dbReference type="GO" id="GO:0005829">
    <property type="term" value="C:cytosol"/>
    <property type="evidence" value="ECO:0007669"/>
    <property type="project" value="TreeGrafter"/>
</dbReference>
<keyword evidence="19" id="KW-1185">Reference proteome</keyword>
<dbReference type="AlphaFoldDB" id="A0AAN9YNF0"/>
<evidence type="ECO:0000256" key="10">
    <source>
        <dbReference type="ARBA" id="ARBA00022843"/>
    </source>
</evidence>
<evidence type="ECO:0000256" key="12">
    <source>
        <dbReference type="ARBA" id="ARBA00022966"/>
    </source>
</evidence>
<keyword evidence="8" id="KW-0677">Repeat</keyword>
<evidence type="ECO:0000313" key="19">
    <source>
        <dbReference type="Proteomes" id="UP001320420"/>
    </source>
</evidence>
<keyword evidence="5" id="KW-0813">Transport</keyword>
<feature type="region of interest" description="Disordered" evidence="17">
    <location>
        <begin position="1"/>
        <end position="73"/>
    </location>
</feature>
<evidence type="ECO:0000256" key="16">
    <source>
        <dbReference type="SAM" id="Coils"/>
    </source>
</evidence>
<accession>A0AAN9YNF0</accession>
<evidence type="ECO:0000256" key="3">
    <source>
        <dbReference type="ARBA" id="ARBA00005348"/>
    </source>
</evidence>
<feature type="repeat" description="TPR" evidence="15">
    <location>
        <begin position="510"/>
        <end position="543"/>
    </location>
</feature>
<dbReference type="Proteomes" id="UP001320420">
    <property type="component" value="Unassembled WGS sequence"/>
</dbReference>
<evidence type="ECO:0000256" key="5">
    <source>
        <dbReference type="ARBA" id="ARBA00022448"/>
    </source>
</evidence>
<dbReference type="SUPFAM" id="SSF48452">
    <property type="entry name" value="TPR-like"/>
    <property type="match status" value="1"/>
</dbReference>
<dbReference type="Pfam" id="PF13432">
    <property type="entry name" value="TPR_16"/>
    <property type="match status" value="1"/>
</dbReference>
<dbReference type="GO" id="GO:0005778">
    <property type="term" value="C:peroxisomal membrane"/>
    <property type="evidence" value="ECO:0007669"/>
    <property type="project" value="TreeGrafter"/>
</dbReference>
<comment type="caution">
    <text evidence="18">The sequence shown here is derived from an EMBL/GenBank/DDBJ whole genome shotgun (WGS) entry which is preliminary data.</text>
</comment>
<organism evidence="18 19">
    <name type="scientific">Diatrype stigma</name>
    <dbReference type="NCBI Taxonomy" id="117547"/>
    <lineage>
        <taxon>Eukaryota</taxon>
        <taxon>Fungi</taxon>
        <taxon>Dikarya</taxon>
        <taxon>Ascomycota</taxon>
        <taxon>Pezizomycotina</taxon>
        <taxon>Sordariomycetes</taxon>
        <taxon>Xylariomycetidae</taxon>
        <taxon>Xylariales</taxon>
        <taxon>Diatrypaceae</taxon>
        <taxon>Diatrype</taxon>
    </lineage>
</organism>
<feature type="compositionally biased region" description="Basic and acidic residues" evidence="17">
    <location>
        <begin position="22"/>
        <end position="34"/>
    </location>
</feature>
<gene>
    <name evidence="18" type="primary">PEX5</name>
    <name evidence="18" type="ORF">SLS62_005586</name>
</gene>
<keyword evidence="6" id="KW-0963">Cytoplasm</keyword>
<evidence type="ECO:0000313" key="18">
    <source>
        <dbReference type="EMBL" id="KAK7752433.1"/>
    </source>
</evidence>
<dbReference type="SMART" id="SM00028">
    <property type="entry name" value="TPR"/>
    <property type="match status" value="4"/>
</dbReference>
<keyword evidence="18" id="KW-0675">Receptor</keyword>
<dbReference type="PANTHER" id="PTHR10130">
    <property type="entry name" value="PEROXISOMAL TARGETING SIGNAL 1 RECEPTOR PEX5"/>
    <property type="match status" value="1"/>
</dbReference>
<dbReference type="Pfam" id="PF00515">
    <property type="entry name" value="TPR_1"/>
    <property type="match status" value="1"/>
</dbReference>
<evidence type="ECO:0000256" key="4">
    <source>
        <dbReference type="ARBA" id="ARBA00014710"/>
    </source>
</evidence>
<evidence type="ECO:0000256" key="2">
    <source>
        <dbReference type="ARBA" id="ARBA00004496"/>
    </source>
</evidence>
<keyword evidence="7" id="KW-1017">Isopeptide bond</keyword>
<dbReference type="FunFam" id="1.25.40.10:FF:000218">
    <property type="entry name" value="Peroxisomal targeting signal receptor"/>
    <property type="match status" value="1"/>
</dbReference>
<sequence>MSFMGGPECSTAGNPLSQLAKHTQDDRSLQRDRMVNGGPQGSMGGFRSVGQHGPQDEMMNGFVQQNGQLPNMPLENMNQLRVDSPSQGVHLRANSASPAWATEFQSTPQAAMESAFNAPPGTQFSPEDFAKFQQMNNQANSSRSSPMPSSMSYQRPMMGMSRMGNMGMGYGMSGMYNSPMYHPAQHQQPPLEAMDQGKGKGKLVELDDQQWEEQFKQLELQDTQATEQDEAQAMERELNQLDEKVLESETNEFGDFESIWKGIQAEKAAAKETLDEEEWIDQLDDPNWASGMNWDGLSSNRLLGDPTVDEYLFEEENLFKDTQNPFDEGMRIVDEGGNLSLAALAFEAAVQKDPSHIEAWVQLGTAQAQNEKETAAIRALEQARKLDPNNAPALMTLAVSYTNEGYDSTAYRTLERWLSIRYPSIIAPADVSAPNELGFTERHQLHERVTQLFIGAARLSPDGEHMDPDVQVGLGVLFYGAEEYDKAVDCFSAALASSELGASNRHNQVHLLWNRLGATLANSGRSEDAIAAYEKALTLRPNFVRARYNLGVSCINMGCHDQAAGHLLAALGMHKSVEREGRERARELLGGSAGPGSVSDAQLDAMTAQNQSTNLYDTLRRVFAQMGRRDLADKVVAGVDPEIFRGDVEF</sequence>
<evidence type="ECO:0000256" key="7">
    <source>
        <dbReference type="ARBA" id="ARBA00022499"/>
    </source>
</evidence>
<dbReference type="PANTHER" id="PTHR10130:SF0">
    <property type="entry name" value="GH08708P"/>
    <property type="match status" value="1"/>
</dbReference>
<comment type="subcellular location">
    <subcellularLocation>
        <location evidence="2">Cytoplasm</location>
    </subcellularLocation>
    <subcellularLocation>
        <location evidence="1">Peroxisome</location>
    </subcellularLocation>
</comment>
<evidence type="ECO:0000256" key="6">
    <source>
        <dbReference type="ARBA" id="ARBA00022490"/>
    </source>
</evidence>
<comment type="similarity">
    <text evidence="3">Belongs to the peroxisomal targeting signal receptor family.</text>
</comment>
<name>A0AAN9YNF0_9PEZI</name>